<dbReference type="Gene3D" id="3.20.20.100">
    <property type="entry name" value="NADP-dependent oxidoreductase domain"/>
    <property type="match status" value="1"/>
</dbReference>
<dbReference type="SUPFAM" id="SSF51430">
    <property type="entry name" value="NAD(P)-linked oxidoreductase"/>
    <property type="match status" value="1"/>
</dbReference>
<evidence type="ECO:0000256" key="6">
    <source>
        <dbReference type="PIRSR" id="PIRSR000097-2"/>
    </source>
</evidence>
<dbReference type="InterPro" id="IPR036812">
    <property type="entry name" value="NAD(P)_OxRdtase_dom_sf"/>
</dbReference>
<protein>
    <submittedName>
        <fullName evidence="9">Oxidoreductase</fullName>
    </submittedName>
</protein>
<evidence type="ECO:0000259" key="8">
    <source>
        <dbReference type="Pfam" id="PF00248"/>
    </source>
</evidence>
<comment type="similarity">
    <text evidence="1">Belongs to the aldo/keto reductase family.</text>
</comment>
<dbReference type="PANTHER" id="PTHR43827:SF3">
    <property type="entry name" value="NADP-DEPENDENT OXIDOREDUCTASE DOMAIN-CONTAINING PROTEIN"/>
    <property type="match status" value="1"/>
</dbReference>
<sequence>MTKAALVEANGAHIPALGLGTWTLRGDACSEAVQWALKAGYRHIDTAAMYGNEEAVGAGLRASDVPRDEIFVTTKIWHSDLRPSELLHSAEASLQRLGLSQVDLLLIHWPNSDVPLSETVSALNQAKRQGLTRHIGVSNFSVRLLDEAVQHSSEPLVVNQCEYHPYLDQTRVRAACRKHGMAFTSYCPLGKGDLTKNQVIQALASAHGKTPGQVVLRWHVQQPSTVAIPKSGNQGRIAENLDIFDFELSVDDMQQISGLARPDGRMVRPGWDMDFDDMA</sequence>
<keyword evidence="2" id="KW-0521">NADP</keyword>
<dbReference type="GO" id="GO:1990002">
    <property type="term" value="F:methylglyoxal reductase (NADPH) (acetol producing) activity"/>
    <property type="evidence" value="ECO:0007669"/>
    <property type="project" value="TreeGrafter"/>
</dbReference>
<gene>
    <name evidence="9" type="ORF">MAE02_25050</name>
</gene>
<accession>A0A512BS46</accession>
<keyword evidence="3" id="KW-0560">Oxidoreductase</keyword>
<feature type="active site" description="Proton donor" evidence="5">
    <location>
        <position position="50"/>
    </location>
</feature>
<proteinExistence type="inferred from homology"/>
<comment type="caution">
    <text evidence="9">The sequence shown here is derived from an EMBL/GenBank/DDBJ whole genome shotgun (WGS) entry which is preliminary data.</text>
</comment>
<reference evidence="9 10" key="1">
    <citation type="submission" date="2019-07" db="EMBL/GenBank/DDBJ databases">
        <title>Whole genome shotgun sequence of Microvirga aerophila NBRC 106136.</title>
        <authorList>
            <person name="Hosoyama A."/>
            <person name="Uohara A."/>
            <person name="Ohji S."/>
            <person name="Ichikawa N."/>
        </authorList>
    </citation>
    <scope>NUCLEOTIDE SEQUENCE [LARGE SCALE GENOMIC DNA]</scope>
    <source>
        <strain evidence="9 10">NBRC 106136</strain>
    </source>
</reference>
<dbReference type="RefSeq" id="WP_114187004.1">
    <property type="nucleotide sequence ID" value="NZ_BJYU01000030.1"/>
</dbReference>
<feature type="domain" description="NADP-dependent oxidoreductase" evidence="8">
    <location>
        <begin position="17"/>
        <end position="259"/>
    </location>
</feature>
<dbReference type="Pfam" id="PF00248">
    <property type="entry name" value="Aldo_ket_red"/>
    <property type="match status" value="1"/>
</dbReference>
<dbReference type="EMBL" id="BJYU01000030">
    <property type="protein sequence ID" value="GEO14809.1"/>
    <property type="molecule type" value="Genomic_DNA"/>
</dbReference>
<feature type="binding site" evidence="6">
    <location>
        <position position="108"/>
    </location>
    <ligand>
        <name>substrate</name>
    </ligand>
</feature>
<organism evidence="9 10">
    <name type="scientific">Microvirga aerophila</name>
    <dbReference type="NCBI Taxonomy" id="670291"/>
    <lineage>
        <taxon>Bacteria</taxon>
        <taxon>Pseudomonadati</taxon>
        <taxon>Pseudomonadota</taxon>
        <taxon>Alphaproteobacteria</taxon>
        <taxon>Hyphomicrobiales</taxon>
        <taxon>Methylobacteriaceae</taxon>
        <taxon>Microvirga</taxon>
    </lineage>
</organism>
<name>A0A512BS46_9HYPH</name>
<feature type="site" description="Lowers pKa of active site Tyr" evidence="7">
    <location>
        <position position="75"/>
    </location>
</feature>
<evidence type="ECO:0000313" key="10">
    <source>
        <dbReference type="Proteomes" id="UP000321085"/>
    </source>
</evidence>
<dbReference type="PROSITE" id="PS00062">
    <property type="entry name" value="ALDOKETO_REDUCTASE_2"/>
    <property type="match status" value="1"/>
</dbReference>
<keyword evidence="10" id="KW-1185">Reference proteome</keyword>
<dbReference type="InterPro" id="IPR023210">
    <property type="entry name" value="NADP_OxRdtase_dom"/>
</dbReference>
<evidence type="ECO:0000313" key="9">
    <source>
        <dbReference type="EMBL" id="GEO14809.1"/>
    </source>
</evidence>
<dbReference type="FunFam" id="3.20.20.100:FF:000002">
    <property type="entry name" value="2,5-diketo-D-gluconic acid reductase A"/>
    <property type="match status" value="1"/>
</dbReference>
<dbReference type="CDD" id="cd19140">
    <property type="entry name" value="AKR_AKR3F3"/>
    <property type="match status" value="1"/>
</dbReference>
<comment type="catalytic activity">
    <reaction evidence="4">
        <text>hydroxyacetone + NADP(+) = methylglyoxal + NADPH + H(+)</text>
        <dbReference type="Rhea" id="RHEA:27986"/>
        <dbReference type="ChEBI" id="CHEBI:15378"/>
        <dbReference type="ChEBI" id="CHEBI:17158"/>
        <dbReference type="ChEBI" id="CHEBI:27957"/>
        <dbReference type="ChEBI" id="CHEBI:57783"/>
        <dbReference type="ChEBI" id="CHEBI:58349"/>
    </reaction>
</comment>
<evidence type="ECO:0000256" key="1">
    <source>
        <dbReference type="ARBA" id="ARBA00007905"/>
    </source>
</evidence>
<dbReference type="PANTHER" id="PTHR43827">
    <property type="entry name" value="2,5-DIKETO-D-GLUCONIC ACID REDUCTASE"/>
    <property type="match status" value="1"/>
</dbReference>
<dbReference type="PIRSF" id="PIRSF000097">
    <property type="entry name" value="AKR"/>
    <property type="match status" value="1"/>
</dbReference>
<dbReference type="GO" id="GO:0051596">
    <property type="term" value="P:methylglyoxal catabolic process"/>
    <property type="evidence" value="ECO:0007669"/>
    <property type="project" value="TreeGrafter"/>
</dbReference>
<dbReference type="OrthoDB" id="9804790at2"/>
<evidence type="ECO:0000256" key="4">
    <source>
        <dbReference type="ARBA" id="ARBA00049445"/>
    </source>
</evidence>
<dbReference type="PRINTS" id="PR00069">
    <property type="entry name" value="ALDKETRDTASE"/>
</dbReference>
<dbReference type="PROSITE" id="PS00798">
    <property type="entry name" value="ALDOKETO_REDUCTASE_1"/>
    <property type="match status" value="1"/>
</dbReference>
<evidence type="ECO:0000256" key="7">
    <source>
        <dbReference type="PIRSR" id="PIRSR000097-3"/>
    </source>
</evidence>
<dbReference type="InterPro" id="IPR020471">
    <property type="entry name" value="AKR"/>
</dbReference>
<dbReference type="AlphaFoldDB" id="A0A512BS46"/>
<evidence type="ECO:0000256" key="3">
    <source>
        <dbReference type="ARBA" id="ARBA00023002"/>
    </source>
</evidence>
<evidence type="ECO:0000256" key="2">
    <source>
        <dbReference type="ARBA" id="ARBA00022857"/>
    </source>
</evidence>
<dbReference type="Proteomes" id="UP000321085">
    <property type="component" value="Unassembled WGS sequence"/>
</dbReference>
<dbReference type="InterPro" id="IPR018170">
    <property type="entry name" value="Aldo/ket_reductase_CS"/>
</dbReference>
<evidence type="ECO:0000256" key="5">
    <source>
        <dbReference type="PIRSR" id="PIRSR000097-1"/>
    </source>
</evidence>